<organism evidence="2 3">
    <name type="scientific">Caenorhabditis japonica</name>
    <dbReference type="NCBI Taxonomy" id="281687"/>
    <lineage>
        <taxon>Eukaryota</taxon>
        <taxon>Metazoa</taxon>
        <taxon>Ecdysozoa</taxon>
        <taxon>Nematoda</taxon>
        <taxon>Chromadorea</taxon>
        <taxon>Rhabditida</taxon>
        <taxon>Rhabditina</taxon>
        <taxon>Rhabditomorpha</taxon>
        <taxon>Rhabditoidea</taxon>
        <taxon>Rhabditidae</taxon>
        <taxon>Peloderinae</taxon>
        <taxon>Caenorhabditis</taxon>
    </lineage>
</organism>
<feature type="region of interest" description="Disordered" evidence="1">
    <location>
        <begin position="25"/>
        <end position="46"/>
    </location>
</feature>
<evidence type="ECO:0000313" key="2">
    <source>
        <dbReference type="EnsemblMetazoa" id="CJA25162.1"/>
    </source>
</evidence>
<name>A0A8R1E9C5_CAEJA</name>
<evidence type="ECO:0000256" key="1">
    <source>
        <dbReference type="SAM" id="MobiDB-lite"/>
    </source>
</evidence>
<protein>
    <submittedName>
        <fullName evidence="2">Uncharacterized protein</fullName>
    </submittedName>
</protein>
<dbReference type="AlphaFoldDB" id="A0A8R1E9C5"/>
<reference evidence="3" key="1">
    <citation type="submission" date="2010-08" db="EMBL/GenBank/DDBJ databases">
        <authorList>
            <consortium name="Caenorhabditis japonica Sequencing Consortium"/>
            <person name="Wilson R.K."/>
        </authorList>
    </citation>
    <scope>NUCLEOTIDE SEQUENCE [LARGE SCALE GENOMIC DNA]</scope>
    <source>
        <strain evidence="3">DF5081</strain>
    </source>
</reference>
<dbReference type="EnsemblMetazoa" id="CJA25162.1">
    <property type="protein sequence ID" value="CJA25162.1"/>
    <property type="gene ID" value="WBGene00180734"/>
</dbReference>
<sequence length="102" mass="11520">MVRWARRETEKECVDKCGDADILSSPDNVYNGGRGNGEAAAPNESPIPQNFRLVIEESQTERRARREKSWRAGEREGLAPFSRFGAPMLLEWPTDNDPITSQ</sequence>
<keyword evidence="3" id="KW-1185">Reference proteome</keyword>
<evidence type="ECO:0000313" key="3">
    <source>
        <dbReference type="Proteomes" id="UP000005237"/>
    </source>
</evidence>
<proteinExistence type="predicted"/>
<accession>A0A8R1E9C5</accession>
<dbReference type="Proteomes" id="UP000005237">
    <property type="component" value="Unassembled WGS sequence"/>
</dbReference>
<reference evidence="2" key="2">
    <citation type="submission" date="2022-06" db="UniProtKB">
        <authorList>
            <consortium name="EnsemblMetazoa"/>
        </authorList>
    </citation>
    <scope>IDENTIFICATION</scope>
    <source>
        <strain evidence="2">DF5081</strain>
    </source>
</reference>